<accession>A0A1H3M3D7</accession>
<dbReference type="InterPro" id="IPR036390">
    <property type="entry name" value="WH_DNA-bd_sf"/>
</dbReference>
<dbReference type="Proteomes" id="UP000198921">
    <property type="component" value="Unassembled WGS sequence"/>
</dbReference>
<dbReference type="InterPro" id="IPR029063">
    <property type="entry name" value="SAM-dependent_MTases_sf"/>
</dbReference>
<keyword evidence="2" id="KW-0489">Methyltransferase</keyword>
<dbReference type="AlphaFoldDB" id="A0A1H3M3D7"/>
<evidence type="ECO:0000313" key="2">
    <source>
        <dbReference type="EMBL" id="SDY71201.1"/>
    </source>
</evidence>
<keyword evidence="3" id="KW-1185">Reference proteome</keyword>
<keyword evidence="2" id="KW-0808">Transferase</keyword>
<dbReference type="RefSeq" id="WP_091159060.1">
    <property type="nucleotide sequence ID" value="NZ_FNOT01000010.1"/>
</dbReference>
<dbReference type="GO" id="GO:0032259">
    <property type="term" value="P:methylation"/>
    <property type="evidence" value="ECO:0007669"/>
    <property type="project" value="UniProtKB-KW"/>
</dbReference>
<dbReference type="GO" id="GO:0008168">
    <property type="term" value="F:methyltransferase activity"/>
    <property type="evidence" value="ECO:0007669"/>
    <property type="project" value="UniProtKB-KW"/>
</dbReference>
<dbReference type="InterPro" id="IPR041698">
    <property type="entry name" value="Methyltransf_25"/>
</dbReference>
<dbReference type="Pfam" id="PF13649">
    <property type="entry name" value="Methyltransf_25"/>
    <property type="match status" value="1"/>
</dbReference>
<proteinExistence type="predicted"/>
<sequence>MARPSTVRGVLAFLRAGDLRARLRVTRDGRAAVRLNTGAAALRTGVLDVLAGGPAATSELARRLGTPEEDLLAAFQRVLAAGGLVREDRGRWSLTAGGRALVDDDLVRASHEAFAGFHTGLYRELGPLLAGGPRRRDVVEEGGVIARVSAAFEPFVDQVLRETVAAVAPRRVLDVGCGAGLQLAAMLEAAPGAEGVGVDTDADAAVLAERTLADRGLTGRARVRRGDARDLAGGAEAPFDLVLLANVVYYVPVGERVPLLRSLARLLTPGGVLLVVTTAATPQLTSRHFDLLLRAQEGAMELPDVDVLVGQLRGAGLEPAPPRRIAPGMPLVAVPAVRPT</sequence>
<dbReference type="SUPFAM" id="SSF46785">
    <property type="entry name" value="Winged helix' DNA-binding domain"/>
    <property type="match status" value="1"/>
</dbReference>
<evidence type="ECO:0000259" key="1">
    <source>
        <dbReference type="Pfam" id="PF13649"/>
    </source>
</evidence>
<feature type="domain" description="Methyltransferase" evidence="1">
    <location>
        <begin position="172"/>
        <end position="271"/>
    </location>
</feature>
<evidence type="ECO:0000313" key="3">
    <source>
        <dbReference type="Proteomes" id="UP000198921"/>
    </source>
</evidence>
<dbReference type="SUPFAM" id="SSF53335">
    <property type="entry name" value="S-adenosyl-L-methionine-dependent methyltransferases"/>
    <property type="match status" value="1"/>
</dbReference>
<dbReference type="STRING" id="1137993.SAMN05660209_03537"/>
<gene>
    <name evidence="2" type="ORF">SAMN05660209_03537</name>
</gene>
<dbReference type="EMBL" id="FNOT01000010">
    <property type="protein sequence ID" value="SDY71201.1"/>
    <property type="molecule type" value="Genomic_DNA"/>
</dbReference>
<dbReference type="InterPro" id="IPR036388">
    <property type="entry name" value="WH-like_DNA-bd_sf"/>
</dbReference>
<reference evidence="3" key="1">
    <citation type="submission" date="2016-10" db="EMBL/GenBank/DDBJ databases">
        <authorList>
            <person name="Varghese N."/>
            <person name="Submissions S."/>
        </authorList>
    </citation>
    <scope>NUCLEOTIDE SEQUENCE [LARGE SCALE GENOMIC DNA]</scope>
    <source>
        <strain evidence="3">DSM 45422</strain>
    </source>
</reference>
<protein>
    <submittedName>
        <fullName evidence="2">Methyltransferase domain-containing protein</fullName>
    </submittedName>
</protein>
<organism evidence="2 3">
    <name type="scientific">Geodermatophilus africanus</name>
    <dbReference type="NCBI Taxonomy" id="1137993"/>
    <lineage>
        <taxon>Bacteria</taxon>
        <taxon>Bacillati</taxon>
        <taxon>Actinomycetota</taxon>
        <taxon>Actinomycetes</taxon>
        <taxon>Geodermatophilales</taxon>
        <taxon>Geodermatophilaceae</taxon>
        <taxon>Geodermatophilus</taxon>
    </lineage>
</organism>
<dbReference type="CDD" id="cd02440">
    <property type="entry name" value="AdoMet_MTases"/>
    <property type="match status" value="1"/>
</dbReference>
<dbReference type="Gene3D" id="1.10.10.10">
    <property type="entry name" value="Winged helix-like DNA-binding domain superfamily/Winged helix DNA-binding domain"/>
    <property type="match status" value="1"/>
</dbReference>
<name>A0A1H3M3D7_9ACTN</name>
<dbReference type="OrthoDB" id="9800454at2"/>
<dbReference type="Gene3D" id="3.40.50.150">
    <property type="entry name" value="Vaccinia Virus protein VP39"/>
    <property type="match status" value="1"/>
</dbReference>